<comment type="caution">
    <text evidence="9">The sequence shown here is derived from an EMBL/GenBank/DDBJ whole genome shotgun (WGS) entry which is preliminary data.</text>
</comment>
<dbReference type="EMBL" id="VITK01000004">
    <property type="protein sequence ID" value="TWA99470.1"/>
    <property type="molecule type" value="Genomic_DNA"/>
</dbReference>
<evidence type="ECO:0000256" key="5">
    <source>
        <dbReference type="ARBA" id="ARBA00022989"/>
    </source>
</evidence>
<feature type="transmembrane region" description="Helical" evidence="8">
    <location>
        <begin position="426"/>
        <end position="445"/>
    </location>
</feature>
<keyword evidence="2" id="KW-1003">Cell membrane</keyword>
<dbReference type="Pfam" id="PF09594">
    <property type="entry name" value="GT87"/>
    <property type="match status" value="1"/>
</dbReference>
<feature type="transmembrane region" description="Helical" evidence="8">
    <location>
        <begin position="357"/>
        <end position="381"/>
    </location>
</feature>
<feature type="transmembrane region" description="Helical" evidence="8">
    <location>
        <begin position="323"/>
        <end position="345"/>
    </location>
</feature>
<feature type="transmembrane region" description="Helical" evidence="8">
    <location>
        <begin position="47"/>
        <end position="66"/>
    </location>
</feature>
<accession>A0A560DQS7</accession>
<proteinExistence type="inferred from homology"/>
<organism evidence="9 10">
    <name type="scientific">Bradyrhizobium stylosanthis</name>
    <dbReference type="NCBI Taxonomy" id="1803665"/>
    <lineage>
        <taxon>Bacteria</taxon>
        <taxon>Pseudomonadati</taxon>
        <taxon>Pseudomonadota</taxon>
        <taxon>Alphaproteobacteria</taxon>
        <taxon>Hyphomicrobiales</taxon>
        <taxon>Nitrobacteraceae</taxon>
        <taxon>Bradyrhizobium</taxon>
    </lineage>
</organism>
<protein>
    <submittedName>
        <fullName evidence="9">Uncharacterized protein DUF2029</fullName>
    </submittedName>
</protein>
<gene>
    <name evidence="9" type="ORF">FBZ96_104445</name>
</gene>
<dbReference type="Proteomes" id="UP000319949">
    <property type="component" value="Unassembled WGS sequence"/>
</dbReference>
<comment type="similarity">
    <text evidence="7">Belongs to the glycosyltransferase 87 family.</text>
</comment>
<dbReference type="AlphaFoldDB" id="A0A560DQS7"/>
<keyword evidence="4 8" id="KW-0812">Transmembrane</keyword>
<reference evidence="9 10" key="1">
    <citation type="submission" date="2019-06" db="EMBL/GenBank/DDBJ databases">
        <title>Genomic Encyclopedia of Type Strains, Phase IV (KMG-V): Genome sequencing to study the core and pangenomes of soil and plant-associated prokaryotes.</title>
        <authorList>
            <person name="Whitman W."/>
        </authorList>
    </citation>
    <scope>NUCLEOTIDE SEQUENCE [LARGE SCALE GENOMIC DNA]</scope>
    <source>
        <strain evidence="9 10">BR 510</strain>
    </source>
</reference>
<feature type="transmembrane region" description="Helical" evidence="8">
    <location>
        <begin position="120"/>
        <end position="137"/>
    </location>
</feature>
<feature type="transmembrane region" description="Helical" evidence="8">
    <location>
        <begin position="197"/>
        <end position="220"/>
    </location>
</feature>
<evidence type="ECO:0000256" key="6">
    <source>
        <dbReference type="ARBA" id="ARBA00023136"/>
    </source>
</evidence>
<evidence type="ECO:0000313" key="10">
    <source>
        <dbReference type="Proteomes" id="UP000319949"/>
    </source>
</evidence>
<sequence length="465" mass="51900">MRGLRKPSAVCYVLCLRPTGLYFVASTDPFPKPDAPRRPSLRAPLDLLFLLCCLILTADVLVPEIFGHGKTKDYALWYWAGQQVLHGGDLYPSDFGYKFEFIYPPLPAILLAIPSWFGKVPLYIVLSVLNAMAWWYTGILSNVMTGSGRKPGPWLEALPAFVTVTFVFDMFDLGQPNLVLLAMMLYGFWCLQHQRSWFAGFMFALATAIKVFPIAVLPYLVWRRKWAAAAATVVFTGILLYVVPAPIRGFERNAAEIKTWYQGMVGSSSEKGFGQREEQNWSWVNQSIIAVTHRLVRPINYNQEDPDKPPRTMNVIDVDYKTANLIVLAVSVLLGLGFVAVMPSQRRRTARSDAEELGILFCLMTVASPLARQYYFMWLFFPMTVLMHRAAFDERVNVRLGTWLALAAAGILMLLSLPPFPNVIQAWGNNLLATAILAGALAWHIRHPSVAAGSSAAAALQPQPP</sequence>
<keyword evidence="3" id="KW-0808">Transferase</keyword>
<evidence type="ECO:0000256" key="1">
    <source>
        <dbReference type="ARBA" id="ARBA00004651"/>
    </source>
</evidence>
<feature type="transmembrane region" description="Helical" evidence="8">
    <location>
        <begin position="402"/>
        <end position="420"/>
    </location>
</feature>
<dbReference type="STRING" id="1803665.GCA_001641335_05643"/>
<evidence type="ECO:0000313" key="9">
    <source>
        <dbReference type="EMBL" id="TWA99470.1"/>
    </source>
</evidence>
<dbReference type="GO" id="GO:0016758">
    <property type="term" value="F:hexosyltransferase activity"/>
    <property type="evidence" value="ECO:0007669"/>
    <property type="project" value="InterPro"/>
</dbReference>
<keyword evidence="10" id="KW-1185">Reference proteome</keyword>
<keyword evidence="5 8" id="KW-1133">Transmembrane helix</keyword>
<feature type="transmembrane region" description="Helical" evidence="8">
    <location>
        <begin position="226"/>
        <end position="243"/>
    </location>
</feature>
<evidence type="ECO:0000256" key="8">
    <source>
        <dbReference type="SAM" id="Phobius"/>
    </source>
</evidence>
<keyword evidence="6 8" id="KW-0472">Membrane</keyword>
<name>A0A560DQS7_9BRAD</name>
<evidence type="ECO:0000256" key="3">
    <source>
        <dbReference type="ARBA" id="ARBA00022679"/>
    </source>
</evidence>
<comment type="subcellular location">
    <subcellularLocation>
        <location evidence="1">Cell membrane</location>
        <topology evidence="1">Multi-pass membrane protein</topology>
    </subcellularLocation>
</comment>
<feature type="transmembrane region" description="Helical" evidence="8">
    <location>
        <begin position="157"/>
        <end position="185"/>
    </location>
</feature>
<evidence type="ECO:0000256" key="7">
    <source>
        <dbReference type="ARBA" id="ARBA00024033"/>
    </source>
</evidence>
<evidence type="ECO:0000256" key="2">
    <source>
        <dbReference type="ARBA" id="ARBA00022475"/>
    </source>
</evidence>
<dbReference type="GO" id="GO:0005886">
    <property type="term" value="C:plasma membrane"/>
    <property type="evidence" value="ECO:0007669"/>
    <property type="project" value="UniProtKB-SubCell"/>
</dbReference>
<evidence type="ECO:0000256" key="4">
    <source>
        <dbReference type="ARBA" id="ARBA00022692"/>
    </source>
</evidence>
<dbReference type="InterPro" id="IPR018584">
    <property type="entry name" value="GT87"/>
</dbReference>